<dbReference type="EMBL" id="JABFUD020000014">
    <property type="protein sequence ID" value="KAI5070807.1"/>
    <property type="molecule type" value="Genomic_DNA"/>
</dbReference>
<accession>A0A9D4ZE65</accession>
<keyword evidence="2" id="KW-1185">Reference proteome</keyword>
<evidence type="ECO:0000313" key="1">
    <source>
        <dbReference type="EMBL" id="KAI5070807.1"/>
    </source>
</evidence>
<dbReference type="AlphaFoldDB" id="A0A9D4ZE65"/>
<sequence>MVEAVQEEASHGVGQPCPTDCVKEREFDMVIVEVLEEQVRIQAMVVEQSIFLSHKVIEDEASKATVDEDWHGESGMECIPCEGPTTEGMLEKQVGLVLQEEVPLKDRLPKVGVMLLMDMLLKVSLHRFLYGLQSCLDEGSAMSSSK</sequence>
<organism evidence="1 2">
    <name type="scientific">Adiantum capillus-veneris</name>
    <name type="common">Maidenhair fern</name>
    <dbReference type="NCBI Taxonomy" id="13818"/>
    <lineage>
        <taxon>Eukaryota</taxon>
        <taxon>Viridiplantae</taxon>
        <taxon>Streptophyta</taxon>
        <taxon>Embryophyta</taxon>
        <taxon>Tracheophyta</taxon>
        <taxon>Polypodiopsida</taxon>
        <taxon>Polypodiidae</taxon>
        <taxon>Polypodiales</taxon>
        <taxon>Pteridineae</taxon>
        <taxon>Pteridaceae</taxon>
        <taxon>Vittarioideae</taxon>
        <taxon>Adiantum</taxon>
    </lineage>
</organism>
<name>A0A9D4ZE65_ADICA</name>
<dbReference type="Proteomes" id="UP000886520">
    <property type="component" value="Chromosome 14"/>
</dbReference>
<proteinExistence type="predicted"/>
<evidence type="ECO:0000313" key="2">
    <source>
        <dbReference type="Proteomes" id="UP000886520"/>
    </source>
</evidence>
<reference evidence="1" key="1">
    <citation type="submission" date="2021-01" db="EMBL/GenBank/DDBJ databases">
        <title>Adiantum capillus-veneris genome.</title>
        <authorList>
            <person name="Fang Y."/>
            <person name="Liao Q."/>
        </authorList>
    </citation>
    <scope>NUCLEOTIDE SEQUENCE</scope>
    <source>
        <strain evidence="1">H3</strain>
        <tissue evidence="1">Leaf</tissue>
    </source>
</reference>
<comment type="caution">
    <text evidence="1">The sequence shown here is derived from an EMBL/GenBank/DDBJ whole genome shotgun (WGS) entry which is preliminary data.</text>
</comment>
<gene>
    <name evidence="1" type="ORF">GOP47_0015150</name>
</gene>
<protein>
    <submittedName>
        <fullName evidence="1">Uncharacterized protein</fullName>
    </submittedName>
</protein>